<reference evidence="8 9" key="1">
    <citation type="submission" date="2019-03" db="EMBL/GenBank/DDBJ databases">
        <title>Genomic Encyclopedia of Type Strains, Phase IV (KMG-IV): sequencing the most valuable type-strain genomes for metagenomic binning, comparative biology and taxonomic classification.</title>
        <authorList>
            <person name="Goeker M."/>
        </authorList>
    </citation>
    <scope>NUCLEOTIDE SEQUENCE [LARGE SCALE GENOMIC DNA]</scope>
    <source>
        <strain evidence="8 9">DSM 45361</strain>
    </source>
</reference>
<evidence type="ECO:0000313" key="8">
    <source>
        <dbReference type="EMBL" id="TDP97106.1"/>
    </source>
</evidence>
<dbReference type="OrthoDB" id="9787585at2"/>
<dbReference type="GO" id="GO:0000725">
    <property type="term" value="P:recombinational repair"/>
    <property type="evidence" value="ECO:0007669"/>
    <property type="project" value="TreeGrafter"/>
</dbReference>
<sequence length="721" mass="78871">MSTEQHLAELRREREHVAFLYRRLEQEQAEAKAALVAANKTADSLLERDFAVNAVANRLAMTKVADSGLCFGRLTDAEGEHTYVGRIGLFDAEDDYRPQLLDWRAPAAKPFYCATPAHPDGVSVRRQFQTWRREILDFRDESLDSASGDGDDSALLVALESARGETMRDIVATIQADQDDIIRLPGNGVVVVEGGPGTGKTAVALHRVAYLLYTERERLERRGVLVIGPNPGFLRYIGTVLPSLGETSVVFGTTGGVLPGLTTTLQDGPEARRVKGSPQMVEVLAAAVADRQELPSQVGDPDPIPIELSDVTVPLDDELVAAARHRARATGLKHNAARKVFAEHVLTLLTERAVGLVGDDWFDVRDVPGLAEATAIDIRTELESSDDFQRAVKRLWPRLTAKRLLSDLFSSPARLAAACTALPDGDRDALARPKGMPWTVSDVPLLDEAIELLGTGPARVKEEPDEEYAQELLRILGHDMEMDDGEELRAVDVVSAEALAERHAEHDDRDVAERAAADREWTYGHVVVDEAQELSAMDWRMLMRRCPSRSFTIVGDLAQRESPAGVRSWRDMLAEYVDDRWTYRELTVNYRTPEKIMALAARVLVDVDPALKAPTSVRTGGAEPVLREVTDLDDALATEVASAMAAAGAGTVAVVVPDGVVVDTPARTYAPTETKGLEFDVVIVLEPHLMTATDRYVALTRATKELRILHTVALPGNLYSG</sequence>
<dbReference type="SUPFAM" id="SSF52540">
    <property type="entry name" value="P-loop containing nucleoside triphosphate hydrolases"/>
    <property type="match status" value="1"/>
</dbReference>
<evidence type="ECO:0000313" key="9">
    <source>
        <dbReference type="Proteomes" id="UP000295444"/>
    </source>
</evidence>
<protein>
    <submittedName>
        <fullName evidence="8">DNA helicase IV</fullName>
    </submittedName>
</protein>
<dbReference type="InterPro" id="IPR027417">
    <property type="entry name" value="P-loop_NTPase"/>
</dbReference>
<evidence type="ECO:0000259" key="7">
    <source>
        <dbReference type="PROSITE" id="PS51198"/>
    </source>
</evidence>
<dbReference type="PANTHER" id="PTHR11070">
    <property type="entry name" value="UVRD / RECB / PCRA DNA HELICASE FAMILY MEMBER"/>
    <property type="match status" value="1"/>
</dbReference>
<name>A0A4R6SDC0_LABRH</name>
<dbReference type="InterPro" id="IPR014016">
    <property type="entry name" value="UvrD-like_ATP-bd"/>
</dbReference>
<feature type="domain" description="UvrD-like helicase ATP-binding" evidence="7">
    <location>
        <begin position="173"/>
        <end position="593"/>
    </location>
</feature>
<feature type="binding site" evidence="5">
    <location>
        <begin position="194"/>
        <end position="201"/>
    </location>
    <ligand>
        <name>ATP</name>
        <dbReference type="ChEBI" id="CHEBI:30616"/>
    </ligand>
</feature>
<dbReference type="Pfam" id="PF00580">
    <property type="entry name" value="UvrD-helicase"/>
    <property type="match status" value="1"/>
</dbReference>
<dbReference type="RefSeq" id="WP_133850364.1">
    <property type="nucleotide sequence ID" value="NZ_SNXZ01000003.1"/>
</dbReference>
<dbReference type="GO" id="GO:0005524">
    <property type="term" value="F:ATP binding"/>
    <property type="evidence" value="ECO:0007669"/>
    <property type="project" value="UniProtKB-UniRule"/>
</dbReference>
<comment type="caution">
    <text evidence="8">The sequence shown here is derived from an EMBL/GenBank/DDBJ whole genome shotgun (WGS) entry which is preliminary data.</text>
</comment>
<dbReference type="PROSITE" id="PS51198">
    <property type="entry name" value="UVRD_HELICASE_ATP_BIND"/>
    <property type="match status" value="1"/>
</dbReference>
<evidence type="ECO:0000256" key="3">
    <source>
        <dbReference type="ARBA" id="ARBA00022806"/>
    </source>
</evidence>
<evidence type="ECO:0000256" key="4">
    <source>
        <dbReference type="ARBA" id="ARBA00022840"/>
    </source>
</evidence>
<organism evidence="8 9">
    <name type="scientific">Labedaea rhizosphaerae</name>
    <dbReference type="NCBI Taxonomy" id="598644"/>
    <lineage>
        <taxon>Bacteria</taxon>
        <taxon>Bacillati</taxon>
        <taxon>Actinomycetota</taxon>
        <taxon>Actinomycetes</taxon>
        <taxon>Pseudonocardiales</taxon>
        <taxon>Pseudonocardiaceae</taxon>
        <taxon>Labedaea</taxon>
    </lineage>
</organism>
<keyword evidence="9" id="KW-1185">Reference proteome</keyword>
<dbReference type="GO" id="GO:0016787">
    <property type="term" value="F:hydrolase activity"/>
    <property type="evidence" value="ECO:0007669"/>
    <property type="project" value="UniProtKB-UniRule"/>
</dbReference>
<dbReference type="GO" id="GO:0043138">
    <property type="term" value="F:3'-5' DNA helicase activity"/>
    <property type="evidence" value="ECO:0007669"/>
    <property type="project" value="TreeGrafter"/>
</dbReference>
<dbReference type="PANTHER" id="PTHR11070:SF45">
    <property type="entry name" value="DNA 3'-5' HELICASE"/>
    <property type="match status" value="1"/>
</dbReference>
<evidence type="ECO:0000256" key="2">
    <source>
        <dbReference type="ARBA" id="ARBA00022801"/>
    </source>
</evidence>
<keyword evidence="4 5" id="KW-0067">ATP-binding</keyword>
<keyword evidence="6" id="KW-0175">Coiled coil</keyword>
<dbReference type="Proteomes" id="UP000295444">
    <property type="component" value="Unassembled WGS sequence"/>
</dbReference>
<evidence type="ECO:0000256" key="6">
    <source>
        <dbReference type="SAM" id="Coils"/>
    </source>
</evidence>
<feature type="coiled-coil region" evidence="6">
    <location>
        <begin position="7"/>
        <end position="41"/>
    </location>
</feature>
<dbReference type="InterPro" id="IPR000212">
    <property type="entry name" value="DNA_helicase_UvrD/REP"/>
</dbReference>
<evidence type="ECO:0000256" key="5">
    <source>
        <dbReference type="PROSITE-ProRule" id="PRU00560"/>
    </source>
</evidence>
<dbReference type="Gene3D" id="3.40.50.300">
    <property type="entry name" value="P-loop containing nucleotide triphosphate hydrolases"/>
    <property type="match status" value="3"/>
</dbReference>
<gene>
    <name evidence="8" type="ORF">EV186_10366</name>
</gene>
<dbReference type="GO" id="GO:0005829">
    <property type="term" value="C:cytosol"/>
    <property type="evidence" value="ECO:0007669"/>
    <property type="project" value="TreeGrafter"/>
</dbReference>
<keyword evidence="2 5" id="KW-0378">Hydrolase</keyword>
<evidence type="ECO:0000256" key="1">
    <source>
        <dbReference type="ARBA" id="ARBA00022741"/>
    </source>
</evidence>
<accession>A0A4R6SDC0</accession>
<dbReference type="GO" id="GO:0003677">
    <property type="term" value="F:DNA binding"/>
    <property type="evidence" value="ECO:0007669"/>
    <property type="project" value="InterPro"/>
</dbReference>
<dbReference type="InterPro" id="IPR027351">
    <property type="entry name" value="(+)RNA_virus_helicase_core_dom"/>
</dbReference>
<keyword evidence="3 5" id="KW-0347">Helicase</keyword>
<proteinExistence type="predicted"/>
<keyword evidence="1 5" id="KW-0547">Nucleotide-binding</keyword>
<dbReference type="EMBL" id="SNXZ01000003">
    <property type="protein sequence ID" value="TDP97106.1"/>
    <property type="molecule type" value="Genomic_DNA"/>
</dbReference>
<dbReference type="AlphaFoldDB" id="A0A4R6SDC0"/>
<dbReference type="Pfam" id="PF01443">
    <property type="entry name" value="Viral_helicase1"/>
    <property type="match status" value="1"/>
</dbReference>